<dbReference type="EMBL" id="MPUH01000584">
    <property type="protein sequence ID" value="OMJ77268.1"/>
    <property type="molecule type" value="Genomic_DNA"/>
</dbReference>
<organism evidence="2 4">
    <name type="scientific">Stentor coeruleus</name>
    <dbReference type="NCBI Taxonomy" id="5963"/>
    <lineage>
        <taxon>Eukaryota</taxon>
        <taxon>Sar</taxon>
        <taxon>Alveolata</taxon>
        <taxon>Ciliophora</taxon>
        <taxon>Postciliodesmatophora</taxon>
        <taxon>Heterotrichea</taxon>
        <taxon>Heterotrichida</taxon>
        <taxon>Stentoridae</taxon>
        <taxon>Stentor</taxon>
    </lineage>
</organism>
<accession>A0A1R2BGX9</accession>
<feature type="region of interest" description="Disordered" evidence="1">
    <location>
        <begin position="629"/>
        <end position="671"/>
    </location>
</feature>
<protein>
    <submittedName>
        <fullName evidence="2">Uncharacterized protein</fullName>
    </submittedName>
</protein>
<proteinExistence type="predicted"/>
<dbReference type="Proteomes" id="UP000187209">
    <property type="component" value="Unassembled WGS sequence"/>
</dbReference>
<name>A0A1R2BGX9_9CILI</name>
<dbReference type="AlphaFoldDB" id="A0A1R2BGX9"/>
<dbReference type="OrthoDB" id="290772at2759"/>
<reference evidence="2 4" key="1">
    <citation type="submission" date="2016-11" db="EMBL/GenBank/DDBJ databases">
        <title>The macronuclear genome of Stentor coeruleus: a giant cell with tiny introns.</title>
        <authorList>
            <person name="Slabodnick M."/>
            <person name="Ruby J.G."/>
            <person name="Reiff S.B."/>
            <person name="Swart E.C."/>
            <person name="Gosai S."/>
            <person name="Prabakaran S."/>
            <person name="Witkowska E."/>
            <person name="Larue G.E."/>
            <person name="Fisher S."/>
            <person name="Freeman R.M."/>
            <person name="Gunawardena J."/>
            <person name="Chu W."/>
            <person name="Stover N.A."/>
            <person name="Gregory B.D."/>
            <person name="Nowacki M."/>
            <person name="Derisi J."/>
            <person name="Roy S.W."/>
            <person name="Marshall W.F."/>
            <person name="Sood P."/>
        </authorList>
    </citation>
    <scope>NUCLEOTIDE SEQUENCE [LARGE SCALE GENOMIC DNA]</scope>
    <source>
        <strain evidence="2">WM001</strain>
    </source>
</reference>
<gene>
    <name evidence="3" type="ORF">SteCoe_23177</name>
    <name evidence="2" type="ORF">SteCoe_24709</name>
</gene>
<sequence>MFMKNVERHRIGTSEDNVPITDKVAAIIRSRDDLEGDLRKMLLDWNQFKVKMIGNEYVHSSIMQRYIKSPGGRPTVTRLYYTPYQKGNKANYAYFLTSKHVGAELKSIQKCVVDTSNPEFIDVFTKSGAALKPFESEANKIVQHLNRGYNIRIEEIILDFLTDDKGVVWLIGCKSIKVDKNTLTTCLQPVRDWWPEQKLSYYSKAPAEKAKELQEEKKKGLMSFVHCKLCRLYYQNNELAHLVSVRMLMLYKVHVSRRMDLTWDTSHLKITSSTMLSQSVRVCQYCYMLVTSEFELIKIEEQLARILGVPYAELGYEEDPRLTVQLQFLPKQLTQWRIFLLCTKIFDYQKLPKSFYLHFNFSGHITTFYINNLPITNEYEPYIPLSIARMHYLFSSPEKSIKSFLSMFIFEMRITHKEKFEEKVIAATKGKILSDLPSNMPYGNALYQKKQMLFFNESNETMCNLSINVGISCDKLIPSKKIKVMMNKQKDTYIPESQFMTTDPLPQEWLELLGYENPDETAFGPQIDEEKFYCPQMTRTEMMRMEDMTSPYKKFHSDSYNHITSRILRPATARLPEVMSAKDIKKPKGYTQKLELDQLIEEVPEEVAPFYRVVNDYLKTRPVTAIASGTKKKRTTIKANDTKSSVNNGNLESLSTLFSPKGANLTSDHGH</sequence>
<evidence type="ECO:0000313" key="4">
    <source>
        <dbReference type="Proteomes" id="UP000187209"/>
    </source>
</evidence>
<evidence type="ECO:0000256" key="1">
    <source>
        <dbReference type="SAM" id="MobiDB-lite"/>
    </source>
</evidence>
<keyword evidence="4" id="KW-1185">Reference proteome</keyword>
<feature type="compositionally biased region" description="Polar residues" evidence="1">
    <location>
        <begin position="637"/>
        <end position="671"/>
    </location>
</feature>
<evidence type="ECO:0000313" key="2">
    <source>
        <dbReference type="EMBL" id="OMJ76036.1"/>
    </source>
</evidence>
<comment type="caution">
    <text evidence="2">The sequence shown here is derived from an EMBL/GenBank/DDBJ whole genome shotgun (WGS) entry which is preliminary data.</text>
</comment>
<dbReference type="EMBL" id="MPUH01000656">
    <property type="protein sequence ID" value="OMJ76036.1"/>
    <property type="molecule type" value="Genomic_DNA"/>
</dbReference>
<evidence type="ECO:0000313" key="3">
    <source>
        <dbReference type="EMBL" id="OMJ77268.1"/>
    </source>
</evidence>